<evidence type="ECO:0000256" key="5">
    <source>
        <dbReference type="ARBA" id="ARBA00022692"/>
    </source>
</evidence>
<dbReference type="PANTHER" id="PTHR33909">
    <property type="entry name" value="SEC TRANSLOCON ACCESSORY COMPLEX SUBUNIT YAJC"/>
    <property type="match status" value="1"/>
</dbReference>
<protein>
    <recommendedName>
        <fullName evidence="13">Preprotein translocase subunit YajC</fullName>
    </recommendedName>
</protein>
<evidence type="ECO:0000256" key="8">
    <source>
        <dbReference type="ARBA" id="ARBA00023010"/>
    </source>
</evidence>
<name>A0A0B6TW79_9CORY</name>
<dbReference type="AlphaFoldDB" id="A0A0B6TW79"/>
<keyword evidence="9" id="KW-0472">Membrane</keyword>
<feature type="compositionally biased region" description="Basic and acidic residues" evidence="10">
    <location>
        <begin position="115"/>
        <end position="139"/>
    </location>
</feature>
<evidence type="ECO:0000256" key="10">
    <source>
        <dbReference type="SAM" id="MobiDB-lite"/>
    </source>
</evidence>
<comment type="similarity">
    <text evidence="2">Belongs to the YajC family.</text>
</comment>
<dbReference type="EMBL" id="CP007790">
    <property type="protein sequence ID" value="AJK68996.1"/>
    <property type="molecule type" value="Genomic_DNA"/>
</dbReference>
<evidence type="ECO:0000256" key="9">
    <source>
        <dbReference type="ARBA" id="ARBA00023136"/>
    </source>
</evidence>
<dbReference type="KEGG" id="cmq:B840_06955"/>
<evidence type="ECO:0000256" key="4">
    <source>
        <dbReference type="ARBA" id="ARBA00022475"/>
    </source>
</evidence>
<keyword evidence="5" id="KW-0812">Transmembrane</keyword>
<dbReference type="RefSeq" id="WP_042621539.1">
    <property type="nucleotide sequence ID" value="NZ_CP007790.1"/>
</dbReference>
<reference evidence="11 12" key="1">
    <citation type="submission" date="2014-05" db="EMBL/GenBank/DDBJ databases">
        <title>Complete genome sequence of Corynebacterium marinum DSM 44953.</title>
        <authorList>
            <person name="Schaffert L."/>
            <person name="Albersmeier A."/>
            <person name="Kalinowski J."/>
            <person name="Ruckert C."/>
        </authorList>
    </citation>
    <scope>NUCLEOTIDE SEQUENCE [LARGE SCALE GENOMIC DNA]</scope>
    <source>
        <strain evidence="11 12">DSM 44953</strain>
    </source>
</reference>
<evidence type="ECO:0008006" key="13">
    <source>
        <dbReference type="Google" id="ProtNLM"/>
    </source>
</evidence>
<dbReference type="Pfam" id="PF02699">
    <property type="entry name" value="YajC"/>
    <property type="match status" value="1"/>
</dbReference>
<feature type="region of interest" description="Disordered" evidence="10">
    <location>
        <begin position="86"/>
        <end position="139"/>
    </location>
</feature>
<dbReference type="InterPro" id="IPR003849">
    <property type="entry name" value="Preprotein_translocase_YajC"/>
</dbReference>
<dbReference type="HOGENOM" id="CLU_116157_4_4_11"/>
<accession>A0A0B6TW79</accession>
<keyword evidence="7" id="KW-1133">Transmembrane helix</keyword>
<evidence type="ECO:0000313" key="11">
    <source>
        <dbReference type="EMBL" id="AJK68996.1"/>
    </source>
</evidence>
<comment type="subcellular location">
    <subcellularLocation>
        <location evidence="1">Cell membrane</location>
        <topology evidence="1">Single-pass membrane protein</topology>
    </subcellularLocation>
</comment>
<evidence type="ECO:0000256" key="3">
    <source>
        <dbReference type="ARBA" id="ARBA00022448"/>
    </source>
</evidence>
<dbReference type="GO" id="GO:0015031">
    <property type="term" value="P:protein transport"/>
    <property type="evidence" value="ECO:0007669"/>
    <property type="project" value="UniProtKB-KW"/>
</dbReference>
<dbReference type="NCBIfam" id="TIGR00739">
    <property type="entry name" value="yajC"/>
    <property type="match status" value="1"/>
</dbReference>
<dbReference type="Proteomes" id="UP000031928">
    <property type="component" value="Chromosome"/>
</dbReference>
<keyword evidence="8" id="KW-0811">Translocation</keyword>
<dbReference type="PRINTS" id="PR01853">
    <property type="entry name" value="YAJCTRNLCASE"/>
</dbReference>
<evidence type="ECO:0000256" key="7">
    <source>
        <dbReference type="ARBA" id="ARBA00022989"/>
    </source>
</evidence>
<dbReference type="SMART" id="SM01323">
    <property type="entry name" value="YajC"/>
    <property type="match status" value="1"/>
</dbReference>
<keyword evidence="4" id="KW-1003">Cell membrane</keyword>
<evidence type="ECO:0000256" key="6">
    <source>
        <dbReference type="ARBA" id="ARBA00022927"/>
    </source>
</evidence>
<keyword evidence="3" id="KW-0813">Transport</keyword>
<organism evidence="11 12">
    <name type="scientific">Corynebacterium marinum DSM 44953</name>
    <dbReference type="NCBI Taxonomy" id="1224162"/>
    <lineage>
        <taxon>Bacteria</taxon>
        <taxon>Bacillati</taxon>
        <taxon>Actinomycetota</taxon>
        <taxon>Actinomycetes</taxon>
        <taxon>Mycobacteriales</taxon>
        <taxon>Corynebacteriaceae</taxon>
        <taxon>Corynebacterium</taxon>
    </lineage>
</organism>
<dbReference type="PANTHER" id="PTHR33909:SF1">
    <property type="entry name" value="SEC TRANSLOCON ACCESSORY COMPLEX SUBUNIT YAJC"/>
    <property type="match status" value="1"/>
</dbReference>
<keyword evidence="6" id="KW-0653">Protein transport</keyword>
<dbReference type="OrthoDB" id="4419940at2"/>
<proteinExistence type="inferred from homology"/>
<feature type="compositionally biased region" description="Polar residues" evidence="10">
    <location>
        <begin position="96"/>
        <end position="113"/>
    </location>
</feature>
<gene>
    <name evidence="11" type="ORF">B840_06955</name>
</gene>
<dbReference type="GO" id="GO:0005886">
    <property type="term" value="C:plasma membrane"/>
    <property type="evidence" value="ECO:0007669"/>
    <property type="project" value="UniProtKB-SubCell"/>
</dbReference>
<evidence type="ECO:0000256" key="1">
    <source>
        <dbReference type="ARBA" id="ARBA00004162"/>
    </source>
</evidence>
<keyword evidence="12" id="KW-1185">Reference proteome</keyword>
<sequence>MDLLLLLLIAAVFILPSFFMMRTQRRRQAELQSMQAALNAGDRVVTVAGIHGTIVGARDTELDIEIAPGTVVVMDRIAVLRPQGGAASAAGYDSTYDASSQTPGLQRPENTQHPAEPEPRDFPEHPENRPTDGGHPENR</sequence>
<dbReference type="STRING" id="1224162.B840_06955"/>
<evidence type="ECO:0000313" key="12">
    <source>
        <dbReference type="Proteomes" id="UP000031928"/>
    </source>
</evidence>
<evidence type="ECO:0000256" key="2">
    <source>
        <dbReference type="ARBA" id="ARBA00006742"/>
    </source>
</evidence>